<proteinExistence type="predicted"/>
<evidence type="ECO:0000313" key="2">
    <source>
        <dbReference type="Proteomes" id="UP000187203"/>
    </source>
</evidence>
<reference evidence="2" key="1">
    <citation type="submission" date="2013-09" db="EMBL/GenBank/DDBJ databases">
        <title>Corchorus olitorius genome sequencing.</title>
        <authorList>
            <person name="Alam M."/>
            <person name="Haque M.S."/>
            <person name="Islam M.S."/>
            <person name="Emdad E.M."/>
            <person name="Islam M.M."/>
            <person name="Ahmed B."/>
            <person name="Halim A."/>
            <person name="Hossen Q.M.M."/>
            <person name="Hossain M.Z."/>
            <person name="Ahmed R."/>
            <person name="Khan M.M."/>
            <person name="Islam R."/>
            <person name="Rashid M.M."/>
            <person name="Khan S.A."/>
            <person name="Rahman M.S."/>
            <person name="Alam M."/>
            <person name="Yahiya A.S."/>
            <person name="Khan M.S."/>
            <person name="Azam M.S."/>
            <person name="Haque T."/>
            <person name="Lashkar M.Z.H."/>
            <person name="Akhand A.I."/>
            <person name="Morshed G."/>
            <person name="Roy S."/>
            <person name="Uddin K.S."/>
            <person name="Rabeya T."/>
            <person name="Hossain A.S."/>
            <person name="Chowdhury A."/>
            <person name="Snigdha A.R."/>
            <person name="Mortoza M.S."/>
            <person name="Matin S.A."/>
            <person name="Hoque S.M.E."/>
            <person name="Islam M.K."/>
            <person name="Roy D.K."/>
            <person name="Haider R."/>
            <person name="Moosa M.M."/>
            <person name="Elias S.M."/>
            <person name="Hasan A.M."/>
            <person name="Jahan S."/>
            <person name="Shafiuddin M."/>
            <person name="Mahmood N."/>
            <person name="Shommy N.S."/>
        </authorList>
    </citation>
    <scope>NUCLEOTIDE SEQUENCE [LARGE SCALE GENOMIC DNA]</scope>
    <source>
        <strain evidence="2">cv. O-4</strain>
    </source>
</reference>
<gene>
    <name evidence="1" type="ORF">COLO4_33863</name>
</gene>
<organism evidence="1 2">
    <name type="scientific">Corchorus olitorius</name>
    <dbReference type="NCBI Taxonomy" id="93759"/>
    <lineage>
        <taxon>Eukaryota</taxon>
        <taxon>Viridiplantae</taxon>
        <taxon>Streptophyta</taxon>
        <taxon>Embryophyta</taxon>
        <taxon>Tracheophyta</taxon>
        <taxon>Spermatophyta</taxon>
        <taxon>Magnoliopsida</taxon>
        <taxon>eudicotyledons</taxon>
        <taxon>Gunneridae</taxon>
        <taxon>Pentapetalae</taxon>
        <taxon>rosids</taxon>
        <taxon>malvids</taxon>
        <taxon>Malvales</taxon>
        <taxon>Malvaceae</taxon>
        <taxon>Grewioideae</taxon>
        <taxon>Apeibeae</taxon>
        <taxon>Corchorus</taxon>
    </lineage>
</organism>
<dbReference type="Proteomes" id="UP000187203">
    <property type="component" value="Unassembled WGS sequence"/>
</dbReference>
<dbReference type="EMBL" id="AWUE01021917">
    <property type="protein sequence ID" value="OMO60311.1"/>
    <property type="molecule type" value="Genomic_DNA"/>
</dbReference>
<comment type="caution">
    <text evidence="1">The sequence shown here is derived from an EMBL/GenBank/DDBJ whole genome shotgun (WGS) entry which is preliminary data.</text>
</comment>
<protein>
    <submittedName>
        <fullName evidence="1">Uncharacterized protein</fullName>
    </submittedName>
</protein>
<evidence type="ECO:0000313" key="1">
    <source>
        <dbReference type="EMBL" id="OMO60311.1"/>
    </source>
</evidence>
<dbReference type="AlphaFoldDB" id="A0A1R3GQH3"/>
<accession>A0A1R3GQH3</accession>
<keyword evidence="2" id="KW-1185">Reference proteome</keyword>
<name>A0A1R3GQH3_9ROSI</name>
<sequence>MAKMAATGLRQRMGRPAICEEDENRGFEDFFWPEI</sequence>